<dbReference type="Pfam" id="PF00082">
    <property type="entry name" value="Peptidase_S8"/>
    <property type="match status" value="1"/>
</dbReference>
<proteinExistence type="inferred from homology"/>
<feature type="domain" description="Peptidase S8/S53" evidence="3">
    <location>
        <begin position="32"/>
        <end position="184"/>
    </location>
</feature>
<dbReference type="InterPro" id="IPR000209">
    <property type="entry name" value="Peptidase_S8/S53_dom"/>
</dbReference>
<dbReference type="Gene3D" id="3.40.50.200">
    <property type="entry name" value="Peptidase S8/S53 domain"/>
    <property type="match status" value="1"/>
</dbReference>
<dbReference type="GO" id="GO:0004252">
    <property type="term" value="F:serine-type endopeptidase activity"/>
    <property type="evidence" value="ECO:0007669"/>
    <property type="project" value="InterPro"/>
</dbReference>
<comment type="similarity">
    <text evidence="1">Belongs to the peptidase S8 family.</text>
</comment>
<reference evidence="4" key="1">
    <citation type="submission" date="2022-12" db="EMBL/GenBank/DDBJ databases">
        <title>Draft genome assemblies for two species of Escallonia (Escalloniales).</title>
        <authorList>
            <person name="Chanderbali A."/>
            <person name="Dervinis C."/>
            <person name="Anghel I."/>
            <person name="Soltis D."/>
            <person name="Soltis P."/>
            <person name="Zapata F."/>
        </authorList>
    </citation>
    <scope>NUCLEOTIDE SEQUENCE</scope>
    <source>
        <strain evidence="4">UCBG92.1500</strain>
        <tissue evidence="4">Leaf</tissue>
    </source>
</reference>
<dbReference type="InterPro" id="IPR045051">
    <property type="entry name" value="SBT"/>
</dbReference>
<name>A0AA88UGQ6_9ASTE</name>
<evidence type="ECO:0000313" key="4">
    <source>
        <dbReference type="EMBL" id="KAK2984150.1"/>
    </source>
</evidence>
<dbReference type="AlphaFoldDB" id="A0AA88UGQ6"/>
<comment type="caution">
    <text evidence="4">The sequence shown here is derived from an EMBL/GenBank/DDBJ whole genome shotgun (WGS) entry which is preliminary data.</text>
</comment>
<dbReference type="GO" id="GO:0006508">
    <property type="term" value="P:proteolysis"/>
    <property type="evidence" value="ECO:0007669"/>
    <property type="project" value="InterPro"/>
</dbReference>
<sequence>MYKVSWGFEGTYASDVIAGMDQAVADGCLYADPIAIASFGAMENGVLVSSSAGNDGPGFGTLHNGVPWALTVAAGSIDRSFGGTLTLGNVASSKVTAAIFVSESPEFLFYTLYYPGVVISPKDALALVSYVERHAKPTASIRFQQTIVGTKPAPAVASYTSRGPAPSYPGILKPDVMAPGTLVLAAWVPNRAVAAIGTRITGLQVLTHVGRMNMTFLRVYVLVHIDDVTIAIGLIHMANPIWQKN</sequence>
<evidence type="ECO:0000259" key="3">
    <source>
        <dbReference type="Pfam" id="PF00082"/>
    </source>
</evidence>
<protein>
    <recommendedName>
        <fullName evidence="3">Peptidase S8/S53 domain-containing protein</fullName>
    </recommendedName>
</protein>
<dbReference type="InterPro" id="IPR036852">
    <property type="entry name" value="Peptidase_S8/S53_dom_sf"/>
</dbReference>
<dbReference type="PANTHER" id="PTHR10795">
    <property type="entry name" value="PROPROTEIN CONVERTASE SUBTILISIN/KEXIN"/>
    <property type="match status" value="1"/>
</dbReference>
<dbReference type="EMBL" id="JAVXUO010001261">
    <property type="protein sequence ID" value="KAK2984150.1"/>
    <property type="molecule type" value="Genomic_DNA"/>
</dbReference>
<organism evidence="4 5">
    <name type="scientific">Escallonia rubra</name>
    <dbReference type="NCBI Taxonomy" id="112253"/>
    <lineage>
        <taxon>Eukaryota</taxon>
        <taxon>Viridiplantae</taxon>
        <taxon>Streptophyta</taxon>
        <taxon>Embryophyta</taxon>
        <taxon>Tracheophyta</taxon>
        <taxon>Spermatophyta</taxon>
        <taxon>Magnoliopsida</taxon>
        <taxon>eudicotyledons</taxon>
        <taxon>Gunneridae</taxon>
        <taxon>Pentapetalae</taxon>
        <taxon>asterids</taxon>
        <taxon>campanulids</taxon>
        <taxon>Escalloniales</taxon>
        <taxon>Escalloniaceae</taxon>
        <taxon>Escallonia</taxon>
    </lineage>
</organism>
<evidence type="ECO:0000256" key="2">
    <source>
        <dbReference type="ARBA" id="ARBA00022729"/>
    </source>
</evidence>
<dbReference type="Proteomes" id="UP001187471">
    <property type="component" value="Unassembled WGS sequence"/>
</dbReference>
<dbReference type="SUPFAM" id="SSF52743">
    <property type="entry name" value="Subtilisin-like"/>
    <property type="match status" value="1"/>
</dbReference>
<keyword evidence="2" id="KW-0732">Signal</keyword>
<keyword evidence="5" id="KW-1185">Reference proteome</keyword>
<accession>A0AA88UGQ6</accession>
<evidence type="ECO:0000256" key="1">
    <source>
        <dbReference type="ARBA" id="ARBA00011073"/>
    </source>
</evidence>
<dbReference type="Gene3D" id="3.50.30.30">
    <property type="match status" value="1"/>
</dbReference>
<evidence type="ECO:0000313" key="5">
    <source>
        <dbReference type="Proteomes" id="UP001187471"/>
    </source>
</evidence>
<gene>
    <name evidence="4" type="ORF">RJ640_022662</name>
</gene>